<dbReference type="EMBL" id="CM039435">
    <property type="protein sequence ID" value="KAI4317084.1"/>
    <property type="molecule type" value="Genomic_DNA"/>
</dbReference>
<keyword evidence="2" id="KW-1185">Reference proteome</keyword>
<gene>
    <name evidence="1" type="ORF">L6164_024993</name>
</gene>
<reference evidence="1 2" key="1">
    <citation type="journal article" date="2022" name="DNA Res.">
        <title>Chromosomal-level genome assembly of the orchid tree Bauhinia variegata (Leguminosae; Cercidoideae) supports the allotetraploid origin hypothesis of Bauhinia.</title>
        <authorList>
            <person name="Zhong Y."/>
            <person name="Chen Y."/>
            <person name="Zheng D."/>
            <person name="Pang J."/>
            <person name="Liu Y."/>
            <person name="Luo S."/>
            <person name="Meng S."/>
            <person name="Qian L."/>
            <person name="Wei D."/>
            <person name="Dai S."/>
            <person name="Zhou R."/>
        </authorList>
    </citation>
    <scope>NUCLEOTIDE SEQUENCE [LARGE SCALE GENOMIC DNA]</scope>
    <source>
        <strain evidence="1">BV-YZ2020</strain>
    </source>
</reference>
<evidence type="ECO:0000313" key="1">
    <source>
        <dbReference type="EMBL" id="KAI4317084.1"/>
    </source>
</evidence>
<accession>A0ACB9LYX7</accession>
<proteinExistence type="predicted"/>
<organism evidence="1 2">
    <name type="scientific">Bauhinia variegata</name>
    <name type="common">Purple orchid tree</name>
    <name type="synonym">Phanera variegata</name>
    <dbReference type="NCBI Taxonomy" id="167791"/>
    <lineage>
        <taxon>Eukaryota</taxon>
        <taxon>Viridiplantae</taxon>
        <taxon>Streptophyta</taxon>
        <taxon>Embryophyta</taxon>
        <taxon>Tracheophyta</taxon>
        <taxon>Spermatophyta</taxon>
        <taxon>Magnoliopsida</taxon>
        <taxon>eudicotyledons</taxon>
        <taxon>Gunneridae</taxon>
        <taxon>Pentapetalae</taxon>
        <taxon>rosids</taxon>
        <taxon>fabids</taxon>
        <taxon>Fabales</taxon>
        <taxon>Fabaceae</taxon>
        <taxon>Cercidoideae</taxon>
        <taxon>Cercideae</taxon>
        <taxon>Bauhiniinae</taxon>
        <taxon>Bauhinia</taxon>
    </lineage>
</organism>
<comment type="caution">
    <text evidence="1">The sequence shown here is derived from an EMBL/GenBank/DDBJ whole genome shotgun (WGS) entry which is preliminary data.</text>
</comment>
<name>A0ACB9LYX7_BAUVA</name>
<evidence type="ECO:0000313" key="2">
    <source>
        <dbReference type="Proteomes" id="UP000828941"/>
    </source>
</evidence>
<sequence>MEFKELQSIFGEPKLEWIPHAHSQGSRPSHRFLFHVYAPGSSHLIIHVTDFHSNTWEAHLSVLQLEDIRNHIGIGGSFSEFVQYFITSINSEDVKLVLEGNSNSDGVAYAKLVAQKSKGMPVITIPLTKLVESAASEAMANLSLGLFTSLKNVKCSIIKEQERSAQLTKVISAEKERNETMLQVDQRQKFQKISDFEEADVSTKGLKNSSEQAPGNAGLTKVKNRVVPAYRRTKVRGALLQDSDDS</sequence>
<protein>
    <submittedName>
        <fullName evidence="1">Uncharacterized protein</fullName>
    </submittedName>
</protein>
<dbReference type="Proteomes" id="UP000828941">
    <property type="component" value="Chromosome 10"/>
</dbReference>